<comment type="similarity">
    <text evidence="2">Belongs to the SusD family.</text>
</comment>
<dbReference type="Proteomes" id="UP000271925">
    <property type="component" value="Unassembled WGS sequence"/>
</dbReference>
<dbReference type="InterPro" id="IPR033985">
    <property type="entry name" value="SusD-like_N"/>
</dbReference>
<keyword evidence="5" id="KW-0998">Cell outer membrane</keyword>
<evidence type="ECO:0000313" key="9">
    <source>
        <dbReference type="EMBL" id="RRA97979.1"/>
    </source>
</evidence>
<sequence length="470" mass="52675">MIMKKYSILLIAAALSLSQTACQEDFIDLNPISSANLNSFYKSQKDFETAIVGVYNIFQGVHSTMWTEYNEFRGDTYTHIMYSYAEISNNAFQSNTTSTMWNTMYQMITYSNLILDRIDAVSMDEAVKARIKGEAQFFRAYGYFALVRIFGDVPLVLKEVSTSEALQIGRSPIKEVYGQITKDLTAAIGVLPATLTAAQNGRVSKQAAEVELARAYLTMSGIPLKENHWADAKPLLESVIKSGQYAFAPTYAEIFSLENERGKEVILGAKFKIGGIGESTQYQRQFNPAYGGNPVFEKGVYESYEAGDIRRDFNIAKEFTTLEGTKIAALNNTKFDYGYDRASTESGMDFPVQRYTDVLLLYAEVLSEVDGKVNTESLVLLNQVRKRAGLKDLTSAQVPDLASFRVAMQKERRSELMFECVRWFDLVRTGTAVEALKAIGLNANDNWLLFPLPQTEIDKMQGVLKQNPGY</sequence>
<dbReference type="SUPFAM" id="SSF48452">
    <property type="entry name" value="TPR-like"/>
    <property type="match status" value="1"/>
</dbReference>
<dbReference type="InterPro" id="IPR012944">
    <property type="entry name" value="SusD_RagB_dom"/>
</dbReference>
<evidence type="ECO:0000259" key="7">
    <source>
        <dbReference type="Pfam" id="PF07980"/>
    </source>
</evidence>
<dbReference type="EMBL" id="RQJO01000016">
    <property type="protein sequence ID" value="RRA97979.1"/>
    <property type="molecule type" value="Genomic_DNA"/>
</dbReference>
<comment type="caution">
    <text evidence="9">The sequence shown here is derived from an EMBL/GenBank/DDBJ whole genome shotgun (WGS) entry which is preliminary data.</text>
</comment>
<dbReference type="CDD" id="cd08977">
    <property type="entry name" value="SusD"/>
    <property type="match status" value="1"/>
</dbReference>
<comment type="subcellular location">
    <subcellularLocation>
        <location evidence="1">Cell outer membrane</location>
    </subcellularLocation>
</comment>
<name>A0A3P1BAH6_9BACT</name>
<evidence type="ECO:0000313" key="10">
    <source>
        <dbReference type="Proteomes" id="UP000271925"/>
    </source>
</evidence>
<evidence type="ECO:0000259" key="8">
    <source>
        <dbReference type="Pfam" id="PF14322"/>
    </source>
</evidence>
<evidence type="ECO:0000256" key="2">
    <source>
        <dbReference type="ARBA" id="ARBA00006275"/>
    </source>
</evidence>
<dbReference type="Gene3D" id="1.25.40.390">
    <property type="match status" value="1"/>
</dbReference>
<dbReference type="AlphaFoldDB" id="A0A3P1BAH6"/>
<evidence type="ECO:0000256" key="4">
    <source>
        <dbReference type="ARBA" id="ARBA00023136"/>
    </source>
</evidence>
<feature type="domain" description="SusD-like N-terminal" evidence="8">
    <location>
        <begin position="25"/>
        <end position="217"/>
    </location>
</feature>
<feature type="chain" id="PRO_5018312367" evidence="6">
    <location>
        <begin position="22"/>
        <end position="470"/>
    </location>
</feature>
<evidence type="ECO:0000256" key="6">
    <source>
        <dbReference type="SAM" id="SignalP"/>
    </source>
</evidence>
<feature type="domain" description="RagB/SusD" evidence="7">
    <location>
        <begin position="335"/>
        <end position="470"/>
    </location>
</feature>
<gene>
    <name evidence="9" type="ORF">EHT25_30370</name>
</gene>
<evidence type="ECO:0000256" key="5">
    <source>
        <dbReference type="ARBA" id="ARBA00023237"/>
    </source>
</evidence>
<dbReference type="Pfam" id="PF07980">
    <property type="entry name" value="SusD_RagB"/>
    <property type="match status" value="1"/>
</dbReference>
<evidence type="ECO:0000256" key="1">
    <source>
        <dbReference type="ARBA" id="ARBA00004442"/>
    </source>
</evidence>
<keyword evidence="10" id="KW-1185">Reference proteome</keyword>
<reference evidence="9 10" key="1">
    <citation type="submission" date="2018-11" db="EMBL/GenBank/DDBJ databases">
        <authorList>
            <person name="Zhou Z."/>
            <person name="Wang G."/>
        </authorList>
    </citation>
    <scope>NUCLEOTIDE SEQUENCE [LARGE SCALE GENOMIC DNA]</scope>
    <source>
        <strain evidence="9 10">KCTC52004</strain>
    </source>
</reference>
<dbReference type="InterPro" id="IPR011990">
    <property type="entry name" value="TPR-like_helical_dom_sf"/>
</dbReference>
<accession>A0A3P1BAH6</accession>
<proteinExistence type="inferred from homology"/>
<keyword evidence="4" id="KW-0472">Membrane</keyword>
<protein>
    <submittedName>
        <fullName evidence="9">RagB/SusD family nutrient uptake outer membrane protein</fullName>
    </submittedName>
</protein>
<evidence type="ECO:0000256" key="3">
    <source>
        <dbReference type="ARBA" id="ARBA00022729"/>
    </source>
</evidence>
<organism evidence="9 10">
    <name type="scientific">Larkinella rosea</name>
    <dbReference type="NCBI Taxonomy" id="2025312"/>
    <lineage>
        <taxon>Bacteria</taxon>
        <taxon>Pseudomonadati</taxon>
        <taxon>Bacteroidota</taxon>
        <taxon>Cytophagia</taxon>
        <taxon>Cytophagales</taxon>
        <taxon>Spirosomataceae</taxon>
        <taxon>Larkinella</taxon>
    </lineage>
</organism>
<feature type="signal peptide" evidence="6">
    <location>
        <begin position="1"/>
        <end position="21"/>
    </location>
</feature>
<dbReference type="Pfam" id="PF14322">
    <property type="entry name" value="SusD-like_3"/>
    <property type="match status" value="1"/>
</dbReference>
<dbReference type="OrthoDB" id="9792139at2"/>
<dbReference type="GO" id="GO:0009279">
    <property type="term" value="C:cell outer membrane"/>
    <property type="evidence" value="ECO:0007669"/>
    <property type="project" value="UniProtKB-SubCell"/>
</dbReference>
<keyword evidence="3 6" id="KW-0732">Signal</keyword>